<keyword evidence="2" id="KW-1185">Reference proteome</keyword>
<name>A0ABV4SQH7_9ACTN</name>
<gene>
    <name evidence="1" type="ORF">ACEG43_25660</name>
</gene>
<dbReference type="EMBL" id="JBGOSP010000013">
    <property type="protein sequence ID" value="MFA3839519.1"/>
    <property type="molecule type" value="Genomic_DNA"/>
</dbReference>
<reference evidence="1 2" key="1">
    <citation type="submission" date="2024-08" db="EMBL/GenBank/DDBJ databases">
        <title>Genome sequence of Streptomyces aureus CACIA-1.46HGO.</title>
        <authorList>
            <person name="Evangelista-Martinez Z."/>
        </authorList>
    </citation>
    <scope>NUCLEOTIDE SEQUENCE [LARGE SCALE GENOMIC DNA]</scope>
    <source>
        <strain evidence="1 2">CACIA-1.46HGO</strain>
    </source>
</reference>
<dbReference type="Gene3D" id="3.40.50.720">
    <property type="entry name" value="NAD(P)-binding Rossmann-like Domain"/>
    <property type="match status" value="1"/>
</dbReference>
<sequence length="65" mass="6881">MGRIGAAVARRAHFGFGMPVLYYDAAEAVSDHGVPAAQRLDASKKCCARPTWSPCTCREEAGPAT</sequence>
<proteinExistence type="predicted"/>
<evidence type="ECO:0000313" key="1">
    <source>
        <dbReference type="EMBL" id="MFA3839519.1"/>
    </source>
</evidence>
<evidence type="ECO:0000313" key="2">
    <source>
        <dbReference type="Proteomes" id="UP001571476"/>
    </source>
</evidence>
<dbReference type="Proteomes" id="UP001571476">
    <property type="component" value="Unassembled WGS sequence"/>
</dbReference>
<organism evidence="1 2">
    <name type="scientific">Streptomyces aureus</name>
    <dbReference type="NCBI Taxonomy" id="193461"/>
    <lineage>
        <taxon>Bacteria</taxon>
        <taxon>Bacillati</taxon>
        <taxon>Actinomycetota</taxon>
        <taxon>Actinomycetes</taxon>
        <taxon>Kitasatosporales</taxon>
        <taxon>Streptomycetaceae</taxon>
        <taxon>Streptomyces</taxon>
    </lineage>
</organism>
<accession>A0ABV4SQH7</accession>
<comment type="caution">
    <text evidence="1">The sequence shown here is derived from an EMBL/GenBank/DDBJ whole genome shotgun (WGS) entry which is preliminary data.</text>
</comment>
<protein>
    <submittedName>
        <fullName evidence="1">Uncharacterized protein</fullName>
    </submittedName>
</protein>
<dbReference type="RefSeq" id="WP_372564305.1">
    <property type="nucleotide sequence ID" value="NZ_JBGOSP010000013.1"/>
</dbReference>